<organism evidence="7 8">
    <name type="scientific">Mitosporidium daphniae</name>
    <dbReference type="NCBI Taxonomy" id="1485682"/>
    <lineage>
        <taxon>Eukaryota</taxon>
        <taxon>Fungi</taxon>
        <taxon>Fungi incertae sedis</taxon>
        <taxon>Microsporidia</taxon>
        <taxon>Mitosporidium</taxon>
    </lineage>
</organism>
<evidence type="ECO:0000313" key="8">
    <source>
        <dbReference type="Proteomes" id="UP000029725"/>
    </source>
</evidence>
<dbReference type="PANTHER" id="PTHR11096:SF1">
    <property type="entry name" value="RNA 3'-TERMINAL PHOSPHATE CYCLASE-LIKE PROTEIN"/>
    <property type="match status" value="1"/>
</dbReference>
<dbReference type="Proteomes" id="UP000029725">
    <property type="component" value="Unassembled WGS sequence"/>
</dbReference>
<dbReference type="InterPro" id="IPR000228">
    <property type="entry name" value="RNA3'_term_phos_cyc"/>
</dbReference>
<dbReference type="VEuPathDB" id="MicrosporidiaDB:DI09_16p160"/>
<keyword evidence="8" id="KW-1185">Reference proteome</keyword>
<evidence type="ECO:0000256" key="1">
    <source>
        <dbReference type="ARBA" id="ARBA00004604"/>
    </source>
</evidence>
<comment type="similarity">
    <text evidence="2">Belongs to the RNA 3'-terminal cyclase family. Type 2 subfamily.</text>
</comment>
<dbReference type="Gene3D" id="3.65.10.20">
    <property type="entry name" value="RNA 3'-terminal phosphate cyclase domain"/>
    <property type="match status" value="1"/>
</dbReference>
<dbReference type="EMBL" id="JMKJ01000077">
    <property type="protein sequence ID" value="KGG52462.1"/>
    <property type="molecule type" value="Genomic_DNA"/>
</dbReference>
<dbReference type="Pfam" id="PF01137">
    <property type="entry name" value="RTC"/>
    <property type="match status" value="1"/>
</dbReference>
<feature type="domain" description="RNA 3'-terminal phosphate cyclase" evidence="5">
    <location>
        <begin position="10"/>
        <end position="338"/>
    </location>
</feature>
<dbReference type="InterPro" id="IPR013791">
    <property type="entry name" value="RNA3'-term_phos_cycl_insert"/>
</dbReference>
<dbReference type="SUPFAM" id="SSF55205">
    <property type="entry name" value="EPT/RTPC-like"/>
    <property type="match status" value="1"/>
</dbReference>
<dbReference type="InterPro" id="IPR037136">
    <property type="entry name" value="RNA3'_phos_cyclase_dom_sf"/>
</dbReference>
<dbReference type="PANTHER" id="PTHR11096">
    <property type="entry name" value="RNA 3' TERMINAL PHOSPHATE CYCLASE"/>
    <property type="match status" value="1"/>
</dbReference>
<dbReference type="InterPro" id="IPR023797">
    <property type="entry name" value="RNA3'_phos_cyclase_dom"/>
</dbReference>
<sequence length="365" mass="39355">MKKGEVLFLKGAAAFRSRVLLSFLSSRPIQIEDIRSNIGSDGIGLREYEIHFLRAVSQLTDGTSIEINESGTSVKIVPGIIIGGSLNFDCGVERPIGYFLEMLVPLCLFAKSRTSLTLTGITQSSPEAPSVDSIKMVNFGILRAWGVKESTLDIKIQKRGYSPNGGGQILFTSPLLPRAFEPQQLIDIGLVKKVRGIASCAKLSPSIVARVIDSSKMTLCKLLPDALIYSDARKGSEAGSSPGYSLTIVGESTSNSLIVAEGVANPGEIPEDLANRVTATFLSRTATIGWGDSSRQWFILLLATLSSEDASSIRLGPLTPFSVEFLKQLYLFFGISFRLKEDQDNGSVLATCIGIGFRNIAHRST</sequence>
<dbReference type="InterPro" id="IPR020719">
    <property type="entry name" value="RNA3'_term_phos_cycl-like_CS"/>
</dbReference>
<dbReference type="PROSITE" id="PS01287">
    <property type="entry name" value="RTC"/>
    <property type="match status" value="1"/>
</dbReference>
<evidence type="ECO:0000256" key="3">
    <source>
        <dbReference type="ARBA" id="ARBA00022517"/>
    </source>
</evidence>
<comment type="caution">
    <text evidence="7">The sequence shown here is derived from an EMBL/GenBank/DDBJ whole genome shotgun (WGS) entry which is preliminary data.</text>
</comment>
<dbReference type="GO" id="GO:0005730">
    <property type="term" value="C:nucleolus"/>
    <property type="evidence" value="ECO:0007669"/>
    <property type="project" value="UniProtKB-SubCell"/>
</dbReference>
<proteinExistence type="inferred from homology"/>
<protein>
    <submittedName>
        <fullName evidence="7">18S rRNA biogenesis protein Rcl1</fullName>
    </submittedName>
</protein>
<dbReference type="RefSeq" id="XP_013238889.1">
    <property type="nucleotide sequence ID" value="XM_013383435.1"/>
</dbReference>
<evidence type="ECO:0000313" key="7">
    <source>
        <dbReference type="EMBL" id="KGG52462.1"/>
    </source>
</evidence>
<evidence type="ECO:0000259" key="5">
    <source>
        <dbReference type="Pfam" id="PF01137"/>
    </source>
</evidence>
<dbReference type="Gene3D" id="3.30.360.20">
    <property type="entry name" value="RNA 3'-terminal phosphate cyclase, insert domain"/>
    <property type="match status" value="1"/>
</dbReference>
<dbReference type="GeneID" id="25258635"/>
<dbReference type="NCBIfam" id="TIGR03400">
    <property type="entry name" value="18S_RNA_Rcl1p"/>
    <property type="match status" value="1"/>
</dbReference>
<dbReference type="GO" id="GO:0004521">
    <property type="term" value="F:RNA endonuclease activity"/>
    <property type="evidence" value="ECO:0007669"/>
    <property type="project" value="TreeGrafter"/>
</dbReference>
<dbReference type="Pfam" id="PF05189">
    <property type="entry name" value="RTC_insert"/>
    <property type="match status" value="1"/>
</dbReference>
<dbReference type="HOGENOM" id="CLU_027882_1_1_1"/>
<keyword evidence="3" id="KW-0690">Ribosome biogenesis</keyword>
<dbReference type="InterPro" id="IPR036553">
    <property type="entry name" value="RPTC_insert"/>
</dbReference>
<dbReference type="InterPro" id="IPR016443">
    <property type="entry name" value="RNA3'_term_phos_cyc_type_2"/>
</dbReference>
<dbReference type="AlphaFoldDB" id="A0A098VU26"/>
<reference evidence="7 8" key="1">
    <citation type="submission" date="2014-04" db="EMBL/GenBank/DDBJ databases">
        <title>A new species of microsporidia sheds light on the evolution of extreme parasitism.</title>
        <authorList>
            <person name="Haag K.L."/>
            <person name="James T.Y."/>
            <person name="Larsson R."/>
            <person name="Schaer T.M."/>
            <person name="Refardt D."/>
            <person name="Pombert J.-F."/>
            <person name="Ebert D."/>
        </authorList>
    </citation>
    <scope>NUCLEOTIDE SEQUENCE [LARGE SCALE GENOMIC DNA]</scope>
    <source>
        <strain evidence="7 8">UGP3</strain>
        <tissue evidence="7">Spores</tissue>
    </source>
</reference>
<keyword evidence="4" id="KW-0539">Nucleus</keyword>
<evidence type="ECO:0000256" key="2">
    <source>
        <dbReference type="ARBA" id="ARBA00007089"/>
    </source>
</evidence>
<evidence type="ECO:0000259" key="6">
    <source>
        <dbReference type="Pfam" id="PF05189"/>
    </source>
</evidence>
<gene>
    <name evidence="7" type="ORF">DI09_16p160</name>
</gene>
<evidence type="ECO:0000256" key="4">
    <source>
        <dbReference type="ARBA" id="ARBA00023242"/>
    </source>
</evidence>
<comment type="subcellular location">
    <subcellularLocation>
        <location evidence="1">Nucleus</location>
        <location evidence="1">Nucleolus</location>
    </subcellularLocation>
</comment>
<dbReference type="GO" id="GO:0000479">
    <property type="term" value="P:endonucleolytic cleavage of tricistronic rRNA transcript (SSU-rRNA, 5.8S rRNA, LSU-rRNA)"/>
    <property type="evidence" value="ECO:0007669"/>
    <property type="project" value="TreeGrafter"/>
</dbReference>
<dbReference type="InterPro" id="IPR013792">
    <property type="entry name" value="RNA3'P_cycl/enolpyr_Trfase_a/b"/>
</dbReference>
<feature type="domain" description="RNA 3'-terminal phosphate cyclase insert" evidence="6">
    <location>
        <begin position="187"/>
        <end position="282"/>
    </location>
</feature>
<accession>A0A098VU26</accession>
<dbReference type="OrthoDB" id="1911237at2759"/>
<name>A0A098VU26_9MICR</name>